<dbReference type="Gene3D" id="3.30.450.20">
    <property type="entry name" value="PAS domain"/>
    <property type="match status" value="2"/>
</dbReference>
<dbReference type="InterPro" id="IPR037522">
    <property type="entry name" value="HD_GYP_dom"/>
</dbReference>
<dbReference type="InterPro" id="IPR000700">
    <property type="entry name" value="PAS-assoc_C"/>
</dbReference>
<dbReference type="HOGENOM" id="CLU_000445_92_5_9"/>
<dbReference type="NCBIfam" id="TIGR00229">
    <property type="entry name" value="sensory_box"/>
    <property type="match status" value="2"/>
</dbReference>
<feature type="domain" description="PAC" evidence="2">
    <location>
        <begin position="224"/>
        <end position="275"/>
    </location>
</feature>
<sequence length="623" mass="71813">MAKGSKQYQVMSQYLKISEKVLIVLDLNGIIEFVNDKGCQLLELKEEQLLGKSFFKEFLSLEENLRFLQVFNEVLAQENNEFYKDIDLYVMPAIGTPRLFSTRLGLYRDDSGEITGVIIAGESISECESNSKVLNKKEKIEQVLGSSEEKFRKLANNIPGIIYLCQNEDDYPMIYLNDNIEEITGFSKQEFLEGNRNFRSIIHKEDLPQVKNKINSALLDNKPFHLIYRIFDARGEMRWFEERGVAINGGGRNHYLEGFIHDITARKEAEEQIRYLSFYDELTGLYNRRFFKEELYRLNTNRQLPMSLILGDVNGLKLVNDAFGHLEGDRLLIKAAETIKKSCRSEDIIARFGGDEFIVLLPQTKAKEAELVSQRIVDNMREQEFKKFNLSISLGLATKEIEEEDKNTETLIREAEERMYQKKIADSKKVRSEIIESLLKILREKSFETEMHGKRLRLLSRKMGKALKLPDSELQKLSHLSVLHDVGKVTIGEKILKKKEPLTDKEWEIIKRHPEDGFKIALAAPELAPIAEAILHHHERWDGNGYPQGLSGDNIPLLSRIISIVDAYDVMIRGRSYKEPMGKEKALWEILRCGGRQFDPQLAKLFVEIIQDQSQGVHTPSIH</sequence>
<dbReference type="CDD" id="cd00077">
    <property type="entry name" value="HDc"/>
    <property type="match status" value="1"/>
</dbReference>
<dbReference type="RefSeq" id="WP_012448822.1">
    <property type="nucleotide sequence ID" value="NC_010718.1"/>
</dbReference>
<dbReference type="InterPro" id="IPR013655">
    <property type="entry name" value="PAS_fold_3"/>
</dbReference>
<dbReference type="NCBIfam" id="TIGR00254">
    <property type="entry name" value="GGDEF"/>
    <property type="match status" value="1"/>
</dbReference>
<dbReference type="PROSITE" id="PS50887">
    <property type="entry name" value="GGDEF"/>
    <property type="match status" value="1"/>
</dbReference>
<dbReference type="SUPFAM" id="SSF109604">
    <property type="entry name" value="HD-domain/PDEase-like"/>
    <property type="match status" value="1"/>
</dbReference>
<dbReference type="InterPro" id="IPR013767">
    <property type="entry name" value="PAS_fold"/>
</dbReference>
<dbReference type="InterPro" id="IPR000014">
    <property type="entry name" value="PAS"/>
</dbReference>
<keyword evidence="5" id="KW-0378">Hydrolase</keyword>
<proteinExistence type="predicted"/>
<dbReference type="PANTHER" id="PTHR43155:SF2">
    <property type="entry name" value="CYCLIC DI-GMP PHOSPHODIESTERASE PA4108"/>
    <property type="match status" value="1"/>
</dbReference>
<dbReference type="PROSITE" id="PS50113">
    <property type="entry name" value="PAC"/>
    <property type="match status" value="1"/>
</dbReference>
<reference evidence="5 6" key="2">
    <citation type="journal article" date="2011" name="J. Bacteriol.">
        <title>Complete genome sequence of the anaerobic, halophilic alkalithermophile Natranaerobius thermophilus JW/NM-WN-LF.</title>
        <authorList>
            <person name="Zhao B."/>
            <person name="Mesbah N.M."/>
            <person name="Dalin E."/>
            <person name="Goodwin L."/>
            <person name="Nolan M."/>
            <person name="Pitluck S."/>
            <person name="Chertkov O."/>
            <person name="Brettin T.S."/>
            <person name="Han J."/>
            <person name="Larimer F.W."/>
            <person name="Land M.L."/>
            <person name="Hauser L."/>
            <person name="Kyrpides N."/>
            <person name="Wiegel J."/>
        </authorList>
    </citation>
    <scope>NUCLEOTIDE SEQUENCE [LARGE SCALE GENOMIC DNA]</scope>
    <source>
        <strain evidence="6">ATCC BAA-1301 / DSM 18059 / JW/NM-WN-LF</strain>
    </source>
</reference>
<dbReference type="eggNOG" id="COG3437">
    <property type="taxonomic scope" value="Bacteria"/>
</dbReference>
<evidence type="ECO:0000259" key="1">
    <source>
        <dbReference type="PROSITE" id="PS50112"/>
    </source>
</evidence>
<dbReference type="SMART" id="SM00471">
    <property type="entry name" value="HDc"/>
    <property type="match status" value="1"/>
</dbReference>
<dbReference type="SUPFAM" id="SSF55073">
    <property type="entry name" value="Nucleotide cyclase"/>
    <property type="match status" value="1"/>
</dbReference>
<dbReference type="PANTHER" id="PTHR43155">
    <property type="entry name" value="CYCLIC DI-GMP PHOSPHODIESTERASE PA4108-RELATED"/>
    <property type="match status" value="1"/>
</dbReference>
<feature type="domain" description="GGDEF" evidence="3">
    <location>
        <begin position="304"/>
        <end position="437"/>
    </location>
</feature>
<dbReference type="Gene3D" id="1.10.3210.10">
    <property type="entry name" value="Hypothetical protein af1432"/>
    <property type="match status" value="1"/>
</dbReference>
<evidence type="ECO:0000313" key="5">
    <source>
        <dbReference type="EMBL" id="ACB85973.1"/>
    </source>
</evidence>
<evidence type="ECO:0000313" key="6">
    <source>
        <dbReference type="Proteomes" id="UP000001683"/>
    </source>
</evidence>
<dbReference type="InterPro" id="IPR003607">
    <property type="entry name" value="HD/PDEase_dom"/>
</dbReference>
<dbReference type="GO" id="GO:0006355">
    <property type="term" value="P:regulation of DNA-templated transcription"/>
    <property type="evidence" value="ECO:0007669"/>
    <property type="project" value="InterPro"/>
</dbReference>
<dbReference type="InterPro" id="IPR029787">
    <property type="entry name" value="Nucleotide_cyclase"/>
</dbReference>
<reference evidence="5 6" key="1">
    <citation type="submission" date="2008-04" db="EMBL/GenBank/DDBJ databases">
        <title>Complete sequence of chromosome of Natranaerobius thermophilus JW/NM-WN-LF.</title>
        <authorList>
            <consortium name="US DOE Joint Genome Institute"/>
            <person name="Copeland A."/>
            <person name="Lucas S."/>
            <person name="Lapidus A."/>
            <person name="Glavina del Rio T."/>
            <person name="Dalin E."/>
            <person name="Tice H."/>
            <person name="Bruce D."/>
            <person name="Goodwin L."/>
            <person name="Pitluck S."/>
            <person name="Chertkov O."/>
            <person name="Brettin T."/>
            <person name="Detter J.C."/>
            <person name="Han C."/>
            <person name="Kuske C.R."/>
            <person name="Schmutz J."/>
            <person name="Larimer F."/>
            <person name="Land M."/>
            <person name="Hauser L."/>
            <person name="Kyrpides N."/>
            <person name="Lykidis A."/>
            <person name="Mesbah N.M."/>
            <person name="Wiegel J."/>
        </authorList>
    </citation>
    <scope>NUCLEOTIDE SEQUENCE [LARGE SCALE GENOMIC DNA]</scope>
    <source>
        <strain evidence="6">ATCC BAA-1301 / DSM 18059 / JW/NM-WN-LF</strain>
    </source>
</reference>
<dbReference type="CDD" id="cd00130">
    <property type="entry name" value="PAS"/>
    <property type="match status" value="2"/>
</dbReference>
<dbReference type="SMART" id="SM00267">
    <property type="entry name" value="GGDEF"/>
    <property type="match status" value="1"/>
</dbReference>
<dbReference type="SMART" id="SM00091">
    <property type="entry name" value="PAS"/>
    <property type="match status" value="2"/>
</dbReference>
<name>B2A0U3_NATTJ</name>
<gene>
    <name evidence="5" type="ordered locus">Nther_2408</name>
</gene>
<dbReference type="InterPro" id="IPR043128">
    <property type="entry name" value="Rev_trsase/Diguanyl_cyclase"/>
</dbReference>
<dbReference type="Pfam" id="PF00990">
    <property type="entry name" value="GGDEF"/>
    <property type="match status" value="1"/>
</dbReference>
<dbReference type="CDD" id="cd01949">
    <property type="entry name" value="GGDEF"/>
    <property type="match status" value="1"/>
</dbReference>
<organism evidence="5 6">
    <name type="scientific">Natranaerobius thermophilus (strain ATCC BAA-1301 / DSM 18059 / JW/NM-WN-LF)</name>
    <dbReference type="NCBI Taxonomy" id="457570"/>
    <lineage>
        <taxon>Bacteria</taxon>
        <taxon>Bacillati</taxon>
        <taxon>Bacillota</taxon>
        <taxon>Clostridia</taxon>
        <taxon>Natranaerobiales</taxon>
        <taxon>Natranaerobiaceae</taxon>
        <taxon>Natranaerobius</taxon>
    </lineage>
</organism>
<feature type="domain" description="PAS" evidence="1">
    <location>
        <begin position="7"/>
        <end position="78"/>
    </location>
</feature>
<dbReference type="STRING" id="457570.Nther_2408"/>
<dbReference type="PROSITE" id="PS51832">
    <property type="entry name" value="HD_GYP"/>
    <property type="match status" value="1"/>
</dbReference>
<accession>B2A0U3</accession>
<evidence type="ECO:0000259" key="4">
    <source>
        <dbReference type="PROSITE" id="PS51832"/>
    </source>
</evidence>
<evidence type="ECO:0000259" key="3">
    <source>
        <dbReference type="PROSITE" id="PS50887"/>
    </source>
</evidence>
<keyword evidence="6" id="KW-1185">Reference proteome</keyword>
<evidence type="ECO:0000259" key="2">
    <source>
        <dbReference type="PROSITE" id="PS50113"/>
    </source>
</evidence>
<dbReference type="Pfam" id="PF00989">
    <property type="entry name" value="PAS"/>
    <property type="match status" value="1"/>
</dbReference>
<dbReference type="KEGG" id="nth:Nther_2408"/>
<dbReference type="SUPFAM" id="SSF55785">
    <property type="entry name" value="PYP-like sensor domain (PAS domain)"/>
    <property type="match status" value="2"/>
</dbReference>
<dbReference type="Pfam" id="PF08447">
    <property type="entry name" value="PAS_3"/>
    <property type="match status" value="1"/>
</dbReference>
<dbReference type="InterPro" id="IPR000160">
    <property type="entry name" value="GGDEF_dom"/>
</dbReference>
<dbReference type="InterPro" id="IPR035965">
    <property type="entry name" value="PAS-like_dom_sf"/>
</dbReference>
<dbReference type="Proteomes" id="UP000001683">
    <property type="component" value="Chromosome"/>
</dbReference>
<dbReference type="eggNOG" id="COG3706">
    <property type="taxonomic scope" value="Bacteria"/>
</dbReference>
<dbReference type="AlphaFoldDB" id="B2A0U3"/>
<feature type="domain" description="PAS" evidence="1">
    <location>
        <begin position="147"/>
        <end position="221"/>
    </location>
</feature>
<dbReference type="Pfam" id="PF13487">
    <property type="entry name" value="HD_5"/>
    <property type="match status" value="1"/>
</dbReference>
<protein>
    <submittedName>
        <fullName evidence="5">Diguanylate cyclase and metal dependent phosphohydrolase</fullName>
    </submittedName>
</protein>
<dbReference type="GO" id="GO:0016787">
    <property type="term" value="F:hydrolase activity"/>
    <property type="evidence" value="ECO:0007669"/>
    <property type="project" value="UniProtKB-KW"/>
</dbReference>
<dbReference type="Gene3D" id="3.30.70.270">
    <property type="match status" value="1"/>
</dbReference>
<dbReference type="OrthoDB" id="9804747at2"/>
<feature type="domain" description="HD-GYP" evidence="4">
    <location>
        <begin position="427"/>
        <end position="622"/>
    </location>
</feature>
<dbReference type="InParanoid" id="B2A0U3"/>
<dbReference type="EMBL" id="CP001034">
    <property type="protein sequence ID" value="ACB85973.1"/>
    <property type="molecule type" value="Genomic_DNA"/>
</dbReference>
<dbReference type="PROSITE" id="PS50112">
    <property type="entry name" value="PAS"/>
    <property type="match status" value="2"/>
</dbReference>